<gene>
    <name evidence="2" type="ORF">EEJ42_49940</name>
</gene>
<dbReference type="AlphaFoldDB" id="A0A3M8S963"/>
<dbReference type="EMBL" id="RIBZ01000886">
    <property type="protein sequence ID" value="RNF77668.1"/>
    <property type="molecule type" value="Genomic_DNA"/>
</dbReference>
<feature type="region of interest" description="Disordered" evidence="1">
    <location>
        <begin position="1"/>
        <end position="21"/>
    </location>
</feature>
<dbReference type="Proteomes" id="UP000275401">
    <property type="component" value="Unassembled WGS sequence"/>
</dbReference>
<feature type="region of interest" description="Disordered" evidence="1">
    <location>
        <begin position="121"/>
        <end position="156"/>
    </location>
</feature>
<evidence type="ECO:0000256" key="1">
    <source>
        <dbReference type="SAM" id="MobiDB-lite"/>
    </source>
</evidence>
<evidence type="ECO:0000313" key="2">
    <source>
        <dbReference type="EMBL" id="RNF77668.1"/>
    </source>
</evidence>
<organism evidence="2 3">
    <name type="scientific">Streptomyces botrytidirepellens</name>
    <dbReference type="NCBI Taxonomy" id="2486417"/>
    <lineage>
        <taxon>Bacteria</taxon>
        <taxon>Bacillati</taxon>
        <taxon>Actinomycetota</taxon>
        <taxon>Actinomycetes</taxon>
        <taxon>Kitasatosporales</taxon>
        <taxon>Streptomycetaceae</taxon>
        <taxon>Streptomyces</taxon>
    </lineage>
</organism>
<evidence type="ECO:0000313" key="3">
    <source>
        <dbReference type="Proteomes" id="UP000275401"/>
    </source>
</evidence>
<proteinExistence type="predicted"/>
<dbReference type="RefSeq" id="WP_123108773.1">
    <property type="nucleotide sequence ID" value="NZ_RIBZ01000886.1"/>
</dbReference>
<sequence length="156" mass="16407">MRTTDILIPATTSTPNAEAHQTPHVPNQAAVAGSVMAAMPRAISRSFPAANRVTPFDAVSLAALMAATTMEIAAMDQLKAMLPMIALSNRRASAELLMSLVRKEMEMRSVGLPANAAKPVTRKRAAVSPQEGALAQSSRMTVRSSPRAAAISAARE</sequence>
<comment type="caution">
    <text evidence="2">The sequence shown here is derived from an EMBL/GenBank/DDBJ whole genome shotgun (WGS) entry which is preliminary data.</text>
</comment>
<name>A0A3M8S963_9ACTN</name>
<keyword evidence="3" id="KW-1185">Reference proteome</keyword>
<protein>
    <submittedName>
        <fullName evidence="2">Uncharacterized protein</fullName>
    </submittedName>
</protein>
<reference evidence="2 3" key="1">
    <citation type="submission" date="2018-11" db="EMBL/GenBank/DDBJ databases">
        <title>The Potential of Streptomyces as Biocontrol Agents against the Tomato grey mould, Botrytis cinerea (Gray mold) Frontiers in Microbiology.</title>
        <authorList>
            <person name="Li D."/>
        </authorList>
    </citation>
    <scope>NUCLEOTIDE SEQUENCE [LARGE SCALE GENOMIC DNA]</scope>
    <source>
        <strain evidence="2 3">NEAU-LD23</strain>
    </source>
</reference>
<accession>A0A3M8S963</accession>
<feature type="compositionally biased region" description="Low complexity" evidence="1">
    <location>
        <begin position="143"/>
        <end position="156"/>
    </location>
</feature>